<feature type="transmembrane region" description="Helical" evidence="1">
    <location>
        <begin position="337"/>
        <end position="355"/>
    </location>
</feature>
<evidence type="ECO:0000256" key="1">
    <source>
        <dbReference type="SAM" id="Phobius"/>
    </source>
</evidence>
<name>A0A6P2BW44_9ACTN</name>
<accession>A0A6P2BW44</accession>
<keyword evidence="3" id="KW-1185">Reference proteome</keyword>
<sequence length="358" mass="39269">MTGGTTAYPCQICGSTMAWDPAARVMACDHCGNRQSVAPAGTAVREHSFTELASLPAKPVAKLGTVFACPNCNAHTESDLLSANCQFCGTPLVADPAAIERVAPEAVVPFGISKQQAGDALKKWTSSRWFAPGSLKKVSSAETFTGSYLPFWTYDSNTASDYTGERGEHYWVTETYTTQVNGQQVTQTRQVQHTRWHPAQGRVSRFFDDVLVPGTTKVETNLIGNLEPWELQTATPFQQNYLAGFQTVRYDIEPEQGLESAKAQMAPVIEDDCRADIGGDEQRVHTVNTAYYDLAYKLMFLPVWFLSYRHAGKLFQVMVNAHTGEVVGHRPYSAIKITLTILAILIVIVGIVLAANSH</sequence>
<dbReference type="RefSeq" id="WP_145857299.1">
    <property type="nucleotide sequence ID" value="NZ_RPFW01000005.1"/>
</dbReference>
<evidence type="ECO:0000313" key="2">
    <source>
        <dbReference type="EMBL" id="TVZ02365.1"/>
    </source>
</evidence>
<evidence type="ECO:0008006" key="4">
    <source>
        <dbReference type="Google" id="ProtNLM"/>
    </source>
</evidence>
<dbReference type="PANTHER" id="PTHR37826:SF3">
    <property type="entry name" value="J DOMAIN-CONTAINING PROTEIN"/>
    <property type="match status" value="1"/>
</dbReference>
<organism evidence="2 3">
    <name type="scientific">Trebonia kvetii</name>
    <dbReference type="NCBI Taxonomy" id="2480626"/>
    <lineage>
        <taxon>Bacteria</taxon>
        <taxon>Bacillati</taxon>
        <taxon>Actinomycetota</taxon>
        <taxon>Actinomycetes</taxon>
        <taxon>Streptosporangiales</taxon>
        <taxon>Treboniaceae</taxon>
        <taxon>Trebonia</taxon>
    </lineage>
</organism>
<dbReference type="AlphaFoldDB" id="A0A6P2BW44"/>
<dbReference type="OrthoDB" id="3182597at2"/>
<keyword evidence="1" id="KW-0472">Membrane</keyword>
<evidence type="ECO:0000313" key="3">
    <source>
        <dbReference type="Proteomes" id="UP000460272"/>
    </source>
</evidence>
<keyword evidence="1" id="KW-1133">Transmembrane helix</keyword>
<dbReference type="PANTHER" id="PTHR37826">
    <property type="entry name" value="FLOTILLIN BAND_7_5 DOMAIN PROTEIN"/>
    <property type="match status" value="1"/>
</dbReference>
<keyword evidence="1" id="KW-0812">Transmembrane</keyword>
<reference evidence="2 3" key="1">
    <citation type="submission" date="2018-11" db="EMBL/GenBank/DDBJ databases">
        <title>Trebonia kvetii gen.nov., sp.nov., a novel acidophilic actinobacterium, and proposal of the new actinobacterial family Treboniaceae fam. nov.</title>
        <authorList>
            <person name="Rapoport D."/>
            <person name="Sagova-Mareckova M."/>
            <person name="Sedlacek I."/>
            <person name="Provaznik J."/>
            <person name="Kralova S."/>
            <person name="Pavlinic D."/>
            <person name="Benes V."/>
            <person name="Kopecky J."/>
        </authorList>
    </citation>
    <scope>NUCLEOTIDE SEQUENCE [LARGE SCALE GENOMIC DNA]</scope>
    <source>
        <strain evidence="2 3">15Tr583</strain>
    </source>
</reference>
<dbReference type="EMBL" id="RPFW01000005">
    <property type="protein sequence ID" value="TVZ02365.1"/>
    <property type="molecule type" value="Genomic_DNA"/>
</dbReference>
<protein>
    <recommendedName>
        <fullName evidence="4">Zinc ribbon domain-containing protein</fullName>
    </recommendedName>
</protein>
<dbReference type="Proteomes" id="UP000460272">
    <property type="component" value="Unassembled WGS sequence"/>
</dbReference>
<gene>
    <name evidence="2" type="ORF">EAS64_26535</name>
</gene>
<proteinExistence type="predicted"/>
<comment type="caution">
    <text evidence="2">The sequence shown here is derived from an EMBL/GenBank/DDBJ whole genome shotgun (WGS) entry which is preliminary data.</text>
</comment>